<accession>A0A0E9W067</accession>
<evidence type="ECO:0000256" key="1">
    <source>
        <dbReference type="SAM" id="Phobius"/>
    </source>
</evidence>
<sequence>MCVPMGFYTTAVLLAVYFKGNALLVVYSACSVMNSQQGSAWQCSFYFFIV</sequence>
<reference evidence="2" key="2">
    <citation type="journal article" date="2015" name="Fish Shellfish Immunol.">
        <title>Early steps in the European eel (Anguilla anguilla)-Vibrio vulnificus interaction in the gills: Role of the RtxA13 toxin.</title>
        <authorList>
            <person name="Callol A."/>
            <person name="Pajuelo D."/>
            <person name="Ebbesson L."/>
            <person name="Teles M."/>
            <person name="MacKenzie S."/>
            <person name="Amaro C."/>
        </authorList>
    </citation>
    <scope>NUCLEOTIDE SEQUENCE</scope>
</reference>
<proteinExistence type="predicted"/>
<keyword evidence="1" id="KW-0472">Membrane</keyword>
<dbReference type="AlphaFoldDB" id="A0A0E9W067"/>
<feature type="transmembrane region" description="Helical" evidence="1">
    <location>
        <begin position="6"/>
        <end position="27"/>
    </location>
</feature>
<keyword evidence="1" id="KW-1133">Transmembrane helix</keyword>
<protein>
    <submittedName>
        <fullName evidence="2">Uncharacterized protein</fullName>
    </submittedName>
</protein>
<organism evidence="2">
    <name type="scientific">Anguilla anguilla</name>
    <name type="common">European freshwater eel</name>
    <name type="synonym">Muraena anguilla</name>
    <dbReference type="NCBI Taxonomy" id="7936"/>
    <lineage>
        <taxon>Eukaryota</taxon>
        <taxon>Metazoa</taxon>
        <taxon>Chordata</taxon>
        <taxon>Craniata</taxon>
        <taxon>Vertebrata</taxon>
        <taxon>Euteleostomi</taxon>
        <taxon>Actinopterygii</taxon>
        <taxon>Neopterygii</taxon>
        <taxon>Teleostei</taxon>
        <taxon>Anguilliformes</taxon>
        <taxon>Anguillidae</taxon>
        <taxon>Anguilla</taxon>
    </lineage>
</organism>
<name>A0A0E9W067_ANGAN</name>
<dbReference type="EMBL" id="GBXM01024835">
    <property type="protein sequence ID" value="JAH83742.1"/>
    <property type="molecule type" value="Transcribed_RNA"/>
</dbReference>
<reference evidence="2" key="1">
    <citation type="submission" date="2014-11" db="EMBL/GenBank/DDBJ databases">
        <authorList>
            <person name="Amaro Gonzalez C."/>
        </authorList>
    </citation>
    <scope>NUCLEOTIDE SEQUENCE</scope>
</reference>
<evidence type="ECO:0000313" key="2">
    <source>
        <dbReference type="EMBL" id="JAH83742.1"/>
    </source>
</evidence>
<keyword evidence="1" id="KW-0812">Transmembrane</keyword>